<reference evidence="9" key="1">
    <citation type="journal article" date="2021" name="Nat. Commun.">
        <title>Genetic determinants of endophytism in the Arabidopsis root mycobiome.</title>
        <authorList>
            <person name="Mesny F."/>
            <person name="Miyauchi S."/>
            <person name="Thiergart T."/>
            <person name="Pickel B."/>
            <person name="Atanasova L."/>
            <person name="Karlsson M."/>
            <person name="Huettel B."/>
            <person name="Barry K.W."/>
            <person name="Haridas S."/>
            <person name="Chen C."/>
            <person name="Bauer D."/>
            <person name="Andreopoulos W."/>
            <person name="Pangilinan J."/>
            <person name="LaButti K."/>
            <person name="Riley R."/>
            <person name="Lipzen A."/>
            <person name="Clum A."/>
            <person name="Drula E."/>
            <person name="Henrissat B."/>
            <person name="Kohler A."/>
            <person name="Grigoriev I.V."/>
            <person name="Martin F.M."/>
            <person name="Hacquard S."/>
        </authorList>
    </citation>
    <scope>NUCLEOTIDE SEQUENCE</scope>
    <source>
        <strain evidence="9">MPI-SDFR-AT-0117</strain>
    </source>
</reference>
<evidence type="ECO:0000256" key="3">
    <source>
        <dbReference type="ARBA" id="ARBA00023015"/>
    </source>
</evidence>
<dbReference type="OrthoDB" id="2154091at2759"/>
<keyword evidence="10" id="KW-1185">Reference proteome</keyword>
<dbReference type="GO" id="GO:0008270">
    <property type="term" value="F:zinc ion binding"/>
    <property type="evidence" value="ECO:0007669"/>
    <property type="project" value="InterPro"/>
</dbReference>
<feature type="compositionally biased region" description="Pro residues" evidence="7">
    <location>
        <begin position="1"/>
        <end position="12"/>
    </location>
</feature>
<evidence type="ECO:0000256" key="1">
    <source>
        <dbReference type="ARBA" id="ARBA00022723"/>
    </source>
</evidence>
<dbReference type="GO" id="GO:0003677">
    <property type="term" value="F:DNA binding"/>
    <property type="evidence" value="ECO:0007669"/>
    <property type="project" value="UniProtKB-KW"/>
</dbReference>
<feature type="domain" description="Xylanolytic transcriptional activator regulatory" evidence="8">
    <location>
        <begin position="154"/>
        <end position="275"/>
    </location>
</feature>
<evidence type="ECO:0000313" key="10">
    <source>
        <dbReference type="Proteomes" id="UP000770015"/>
    </source>
</evidence>
<feature type="region of interest" description="Disordered" evidence="7">
    <location>
        <begin position="41"/>
        <end position="103"/>
    </location>
</feature>
<evidence type="ECO:0000256" key="7">
    <source>
        <dbReference type="SAM" id="MobiDB-lite"/>
    </source>
</evidence>
<dbReference type="InterPro" id="IPR007219">
    <property type="entry name" value="XnlR_reg_dom"/>
</dbReference>
<dbReference type="Proteomes" id="UP000770015">
    <property type="component" value="Unassembled WGS sequence"/>
</dbReference>
<gene>
    <name evidence="9" type="ORF">F5X68DRAFT_264501</name>
</gene>
<dbReference type="AlphaFoldDB" id="A0A9P8V5E9"/>
<dbReference type="Pfam" id="PF04082">
    <property type="entry name" value="Fungal_trans"/>
    <property type="match status" value="1"/>
</dbReference>
<dbReference type="EMBL" id="JAGSXJ010000025">
    <property type="protein sequence ID" value="KAH6675395.1"/>
    <property type="molecule type" value="Genomic_DNA"/>
</dbReference>
<keyword evidence="1" id="KW-0479">Metal-binding</keyword>
<comment type="caution">
    <text evidence="9">The sequence shown here is derived from an EMBL/GenBank/DDBJ whole genome shotgun (WGS) entry which is preliminary data.</text>
</comment>
<feature type="compositionally biased region" description="Basic and acidic residues" evidence="7">
    <location>
        <begin position="89"/>
        <end position="103"/>
    </location>
</feature>
<keyword evidence="3" id="KW-0805">Transcription regulation</keyword>
<name>A0A9P8V5E9_9PEZI</name>
<evidence type="ECO:0000256" key="6">
    <source>
        <dbReference type="ARBA" id="ARBA00023242"/>
    </source>
</evidence>
<keyword evidence="4" id="KW-0238">DNA-binding</keyword>
<sequence>MPPWSPSNPGPEPDQASEPAPATSSTGFLPRLDYYLKLADGPVLPDESLPDAEGSFDGQTGQDTQMVDPQLQPAQHHDTQPDESPESSIHGDSEPQGRVHVFPDGRTAFYGSMSLLNAYPPSSSSWNSAEKSIALPRGSLLPPGQEMIERQLMDEYFLYDNFFLPRFTKQLYLSEKSKHENGGDSQLYSPALGHAVLAVGALYADETENSDFLKMSETHAARARQLLSSELQSPRISSVLTLMALCSLSAANGQDSQGWLDSGTASRLSEGLGLDHQMNFSPRLDVLSPADVSDGVLALDT</sequence>
<feature type="region of interest" description="Disordered" evidence="7">
    <location>
        <begin position="1"/>
        <end position="27"/>
    </location>
</feature>
<evidence type="ECO:0000256" key="4">
    <source>
        <dbReference type="ARBA" id="ARBA00023125"/>
    </source>
</evidence>
<dbReference type="CDD" id="cd12148">
    <property type="entry name" value="fungal_TF_MHR"/>
    <property type="match status" value="1"/>
</dbReference>
<keyword evidence="6" id="KW-0539">Nucleus</keyword>
<evidence type="ECO:0000256" key="5">
    <source>
        <dbReference type="ARBA" id="ARBA00023163"/>
    </source>
</evidence>
<evidence type="ECO:0000313" key="9">
    <source>
        <dbReference type="EMBL" id="KAH6675395.1"/>
    </source>
</evidence>
<proteinExistence type="predicted"/>
<dbReference type="PANTHER" id="PTHR31313">
    <property type="entry name" value="TY1 ENHANCER ACTIVATOR"/>
    <property type="match status" value="1"/>
</dbReference>
<protein>
    <recommendedName>
        <fullName evidence="8">Xylanolytic transcriptional activator regulatory domain-containing protein</fullName>
    </recommendedName>
</protein>
<keyword evidence="5" id="KW-0804">Transcription</keyword>
<feature type="compositionally biased region" description="Polar residues" evidence="7">
    <location>
        <begin position="57"/>
        <end position="67"/>
    </location>
</feature>
<dbReference type="PANTHER" id="PTHR31313:SF79">
    <property type="entry name" value="C6 FINGER DOMAIN-CONTAINING PROTEIN"/>
    <property type="match status" value="1"/>
</dbReference>
<dbReference type="GO" id="GO:0006351">
    <property type="term" value="P:DNA-templated transcription"/>
    <property type="evidence" value="ECO:0007669"/>
    <property type="project" value="InterPro"/>
</dbReference>
<keyword evidence="2" id="KW-0862">Zinc</keyword>
<dbReference type="InterPro" id="IPR051615">
    <property type="entry name" value="Transcr_Regulatory_Elem"/>
</dbReference>
<organism evidence="9 10">
    <name type="scientific">Plectosphaerella plurivora</name>
    <dbReference type="NCBI Taxonomy" id="936078"/>
    <lineage>
        <taxon>Eukaryota</taxon>
        <taxon>Fungi</taxon>
        <taxon>Dikarya</taxon>
        <taxon>Ascomycota</taxon>
        <taxon>Pezizomycotina</taxon>
        <taxon>Sordariomycetes</taxon>
        <taxon>Hypocreomycetidae</taxon>
        <taxon>Glomerellales</taxon>
        <taxon>Plectosphaerellaceae</taxon>
        <taxon>Plectosphaerella</taxon>
    </lineage>
</organism>
<evidence type="ECO:0000256" key="2">
    <source>
        <dbReference type="ARBA" id="ARBA00022833"/>
    </source>
</evidence>
<accession>A0A9P8V5E9</accession>
<evidence type="ECO:0000259" key="8">
    <source>
        <dbReference type="Pfam" id="PF04082"/>
    </source>
</evidence>